<evidence type="ECO:0000313" key="1">
    <source>
        <dbReference type="EMBL" id="ARF08844.1"/>
    </source>
</evidence>
<dbReference type="EMBL" id="KY684083">
    <property type="protein sequence ID" value="ARF08844.1"/>
    <property type="molecule type" value="Genomic_DNA"/>
</dbReference>
<accession>A0A1V0SB01</accession>
<gene>
    <name evidence="1" type="ORF">Catovirus_1_894</name>
</gene>
<organism evidence="1">
    <name type="scientific">Catovirus CTV1</name>
    <dbReference type="NCBI Taxonomy" id="1977631"/>
    <lineage>
        <taxon>Viruses</taxon>
        <taxon>Varidnaviria</taxon>
        <taxon>Bamfordvirae</taxon>
        <taxon>Nucleocytoviricota</taxon>
        <taxon>Megaviricetes</taxon>
        <taxon>Imitervirales</taxon>
        <taxon>Mimiviridae</taxon>
        <taxon>Klosneuvirinae</taxon>
        <taxon>Catovirus</taxon>
    </lineage>
</organism>
<sequence length="107" mass="13341">MTKDVDSSIFIKQSEIKKHEHKLKKEDLNKMIPESYLEEENIELKKTMTEWRWRIFEINGKTFTEISKLEPNKKRIYLNKYEKWVERENDDEFNAHIKKKYYYYTNL</sequence>
<name>A0A1V0SB01_9VIRU</name>
<proteinExistence type="predicted"/>
<protein>
    <submittedName>
        <fullName evidence="1">Uncharacterized protein</fullName>
    </submittedName>
</protein>
<reference evidence="1" key="1">
    <citation type="journal article" date="2017" name="Science">
        <title>Giant viruses with an expanded complement of translation system components.</title>
        <authorList>
            <person name="Schulz F."/>
            <person name="Yutin N."/>
            <person name="Ivanova N.N."/>
            <person name="Ortega D.R."/>
            <person name="Lee T.K."/>
            <person name="Vierheilig J."/>
            <person name="Daims H."/>
            <person name="Horn M."/>
            <person name="Wagner M."/>
            <person name="Jensen G.J."/>
            <person name="Kyrpides N.C."/>
            <person name="Koonin E.V."/>
            <person name="Woyke T."/>
        </authorList>
    </citation>
    <scope>NUCLEOTIDE SEQUENCE</scope>
    <source>
        <strain evidence="1">CTV1</strain>
    </source>
</reference>